<keyword evidence="3" id="KW-0732">Signal</keyword>
<protein>
    <recommendedName>
        <fullName evidence="6">Transmembrane protein</fullName>
    </recommendedName>
</protein>
<feature type="transmembrane region" description="Helical" evidence="2">
    <location>
        <begin position="110"/>
        <end position="130"/>
    </location>
</feature>
<evidence type="ECO:0000256" key="1">
    <source>
        <dbReference type="SAM" id="MobiDB-lite"/>
    </source>
</evidence>
<dbReference type="OrthoDB" id="4775599at2759"/>
<comment type="caution">
    <text evidence="4">The sequence shown here is derived from an EMBL/GenBank/DDBJ whole genome shotgun (WGS) entry which is preliminary data.</text>
</comment>
<feature type="region of interest" description="Disordered" evidence="1">
    <location>
        <begin position="269"/>
        <end position="349"/>
    </location>
</feature>
<organism evidence="4 5">
    <name type="scientific">Hymenoscyphus fraxineus</name>
    <dbReference type="NCBI Taxonomy" id="746836"/>
    <lineage>
        <taxon>Eukaryota</taxon>
        <taxon>Fungi</taxon>
        <taxon>Dikarya</taxon>
        <taxon>Ascomycota</taxon>
        <taxon>Pezizomycotina</taxon>
        <taxon>Leotiomycetes</taxon>
        <taxon>Helotiales</taxon>
        <taxon>Helotiaceae</taxon>
        <taxon>Hymenoscyphus</taxon>
    </lineage>
</organism>
<keyword evidence="2" id="KW-0812">Transmembrane</keyword>
<gene>
    <name evidence="4" type="ORF">HYFRA_00003389</name>
</gene>
<reference evidence="4" key="1">
    <citation type="submission" date="2021-07" db="EMBL/GenBank/DDBJ databases">
        <authorList>
            <person name="Durling M."/>
        </authorList>
    </citation>
    <scope>NUCLEOTIDE SEQUENCE</scope>
</reference>
<dbReference type="Proteomes" id="UP000696280">
    <property type="component" value="Unassembled WGS sequence"/>
</dbReference>
<evidence type="ECO:0000256" key="3">
    <source>
        <dbReference type="SAM" id="SignalP"/>
    </source>
</evidence>
<keyword evidence="5" id="KW-1185">Reference proteome</keyword>
<accession>A0A9N9KV50</accession>
<evidence type="ECO:0008006" key="6">
    <source>
        <dbReference type="Google" id="ProtNLM"/>
    </source>
</evidence>
<feature type="compositionally biased region" description="Basic and acidic residues" evidence="1">
    <location>
        <begin position="204"/>
        <end position="215"/>
    </location>
</feature>
<evidence type="ECO:0000256" key="2">
    <source>
        <dbReference type="SAM" id="Phobius"/>
    </source>
</evidence>
<feature type="compositionally biased region" description="Pro residues" evidence="1">
    <location>
        <begin position="48"/>
        <end position="62"/>
    </location>
</feature>
<feature type="region of interest" description="Disordered" evidence="1">
    <location>
        <begin position="179"/>
        <end position="227"/>
    </location>
</feature>
<evidence type="ECO:0000313" key="4">
    <source>
        <dbReference type="EMBL" id="CAG8953188.1"/>
    </source>
</evidence>
<name>A0A9N9KV50_9HELO</name>
<feature type="chain" id="PRO_5040494150" description="Transmembrane protein" evidence="3">
    <location>
        <begin position="42"/>
        <end position="349"/>
    </location>
</feature>
<dbReference type="EMBL" id="CAJVRL010000049">
    <property type="protein sequence ID" value="CAG8953188.1"/>
    <property type="molecule type" value="Genomic_DNA"/>
</dbReference>
<feature type="signal peptide" evidence="3">
    <location>
        <begin position="1"/>
        <end position="41"/>
    </location>
</feature>
<feature type="region of interest" description="Disordered" evidence="1">
    <location>
        <begin position="43"/>
        <end position="100"/>
    </location>
</feature>
<evidence type="ECO:0000313" key="5">
    <source>
        <dbReference type="Proteomes" id="UP000696280"/>
    </source>
</evidence>
<sequence>MTMAKRKRSARSDCPCTHTSGLPFSSTLLFLSIILPSTSYAQVVSQPPTNPNPNPTPAPTPSDPLRSTLLTTTPSSTNPAVPSLVIPPPPPDDDNGDSQVSSQGAHVFKYYFLIIAVVAIIFVLAVLYFGRRRKRKAEILRTNSQRALAQDVAGFHERFGAGAAPSRFVDRRFGAATRGFGRSSGGTSRGGNPFPFQLWGMRGGRTEEGLDERGEAPPPYGVGTKPPSLRSVTIEAVELTNVNTNENGNGNGNGNETGTGTVTVNTTVNVNGNEGTTTTEVAGRGEPPGYDEHPSPPTNTPREVDLGDLNLTRPTPSVPPPAAVVTRPENTVVVEEGTSRTPGTSSAIV</sequence>
<feature type="compositionally biased region" description="Low complexity" evidence="1">
    <location>
        <begin position="269"/>
        <end position="281"/>
    </location>
</feature>
<proteinExistence type="predicted"/>
<feature type="compositionally biased region" description="Polar residues" evidence="1">
    <location>
        <begin position="339"/>
        <end position="349"/>
    </location>
</feature>
<keyword evidence="2" id="KW-1133">Transmembrane helix</keyword>
<feature type="compositionally biased region" description="Low complexity" evidence="1">
    <location>
        <begin position="63"/>
        <end position="77"/>
    </location>
</feature>
<dbReference type="AlphaFoldDB" id="A0A9N9KV50"/>
<keyword evidence="2" id="KW-0472">Membrane</keyword>